<feature type="compositionally biased region" description="Gly residues" evidence="3">
    <location>
        <begin position="121"/>
        <end position="131"/>
    </location>
</feature>
<dbReference type="CDD" id="cd00590">
    <property type="entry name" value="RRM_SF"/>
    <property type="match status" value="1"/>
</dbReference>
<evidence type="ECO:0000313" key="5">
    <source>
        <dbReference type="EMBL" id="CAD9079436.1"/>
    </source>
</evidence>
<feature type="domain" description="RRM" evidence="4">
    <location>
        <begin position="42"/>
        <end position="120"/>
    </location>
</feature>
<evidence type="ECO:0000256" key="2">
    <source>
        <dbReference type="PROSITE-ProRule" id="PRU00176"/>
    </source>
</evidence>
<feature type="compositionally biased region" description="Pro residues" evidence="3">
    <location>
        <begin position="185"/>
        <end position="198"/>
    </location>
</feature>
<dbReference type="SUPFAM" id="SSF54928">
    <property type="entry name" value="RNA-binding domain, RBD"/>
    <property type="match status" value="1"/>
</dbReference>
<protein>
    <recommendedName>
        <fullName evidence="4">RRM domain-containing protein</fullName>
    </recommendedName>
</protein>
<evidence type="ECO:0000256" key="1">
    <source>
        <dbReference type="ARBA" id="ARBA00022884"/>
    </source>
</evidence>
<organism evidence="5">
    <name type="scientific">Percolomonas cosmopolitus</name>
    <dbReference type="NCBI Taxonomy" id="63605"/>
    <lineage>
        <taxon>Eukaryota</taxon>
        <taxon>Discoba</taxon>
        <taxon>Heterolobosea</taxon>
        <taxon>Tetramitia</taxon>
        <taxon>Eutetramitia</taxon>
        <taxon>Percolomonadidae</taxon>
        <taxon>Percolomonas</taxon>
    </lineage>
</organism>
<dbReference type="Gene3D" id="3.30.70.330">
    <property type="match status" value="1"/>
</dbReference>
<reference evidence="5" key="1">
    <citation type="submission" date="2021-01" db="EMBL/GenBank/DDBJ databases">
        <authorList>
            <person name="Corre E."/>
            <person name="Pelletier E."/>
            <person name="Niang G."/>
            <person name="Scheremetjew M."/>
            <person name="Finn R."/>
            <person name="Kale V."/>
            <person name="Holt S."/>
            <person name="Cochrane G."/>
            <person name="Meng A."/>
            <person name="Brown T."/>
            <person name="Cohen L."/>
        </authorList>
    </citation>
    <scope>NUCLEOTIDE SEQUENCE</scope>
    <source>
        <strain evidence="5">WS</strain>
    </source>
</reference>
<feature type="region of interest" description="Disordered" evidence="3">
    <location>
        <begin position="1"/>
        <end position="30"/>
    </location>
</feature>
<dbReference type="EMBL" id="HBGD01003229">
    <property type="protein sequence ID" value="CAD9079436.1"/>
    <property type="molecule type" value="Transcribed_RNA"/>
</dbReference>
<evidence type="ECO:0000259" key="4">
    <source>
        <dbReference type="PROSITE" id="PS50102"/>
    </source>
</evidence>
<dbReference type="InterPro" id="IPR012677">
    <property type="entry name" value="Nucleotide-bd_a/b_plait_sf"/>
</dbReference>
<dbReference type="InterPro" id="IPR052462">
    <property type="entry name" value="SLIRP/GR-RBP-like"/>
</dbReference>
<dbReference type="InterPro" id="IPR035979">
    <property type="entry name" value="RBD_domain_sf"/>
</dbReference>
<dbReference type="SMART" id="SM00360">
    <property type="entry name" value="RRM"/>
    <property type="match status" value="1"/>
</dbReference>
<dbReference type="PANTHER" id="PTHR48027">
    <property type="entry name" value="HETEROGENEOUS NUCLEAR RIBONUCLEOPROTEIN 87F-RELATED"/>
    <property type="match status" value="1"/>
</dbReference>
<sequence>MQQQQQQQMIPPPHQHQQPFNDNLSHNQQQQHIRQMTRSDDCTAFVTGISSQTSRDDLKRHFDACGPMESAVVALDKVTKQSKGHAFVNFLHPESVENAIRMLDGSMLLGARISVQRKRGSTGGGGGGGGSSHRVAMPPQQHGPPYGAPPPQHQMFVQQPYGVPPPQQVAYNQQYQQPQTGYGTPPQPAGLSPVPPSTQSPSPARKARASESKNRVFKDEFLGMGHVMKKSEKLFEVNMHASNPDHVEFFKERLGSQEQTTSLHLQRYISKKHFHKWYNTNKKHVRIMEMRSGLIEADYRELISVLQKEHCMYVSSDTLKGCIIMASSLKGYPATQPVIGIFVRSSGKKK</sequence>
<dbReference type="Pfam" id="PF00076">
    <property type="entry name" value="RRM_1"/>
    <property type="match status" value="1"/>
</dbReference>
<evidence type="ECO:0000256" key="3">
    <source>
        <dbReference type="SAM" id="MobiDB-lite"/>
    </source>
</evidence>
<feature type="region of interest" description="Disordered" evidence="3">
    <location>
        <begin position="117"/>
        <end position="214"/>
    </location>
</feature>
<feature type="compositionally biased region" description="Low complexity" evidence="3">
    <location>
        <begin position="1"/>
        <end position="19"/>
    </location>
</feature>
<dbReference type="AlphaFoldDB" id="A0A7S1KNJ8"/>
<dbReference type="InterPro" id="IPR000504">
    <property type="entry name" value="RRM_dom"/>
</dbReference>
<name>A0A7S1KNJ8_9EUKA</name>
<gene>
    <name evidence="5" type="ORF">PCOS0759_LOCUS2670</name>
</gene>
<keyword evidence="1 2" id="KW-0694">RNA-binding</keyword>
<dbReference type="GO" id="GO:0003723">
    <property type="term" value="F:RNA binding"/>
    <property type="evidence" value="ECO:0007669"/>
    <property type="project" value="UniProtKB-UniRule"/>
</dbReference>
<feature type="compositionally biased region" description="Low complexity" evidence="3">
    <location>
        <begin position="168"/>
        <end position="184"/>
    </location>
</feature>
<proteinExistence type="predicted"/>
<feature type="compositionally biased region" description="Polar residues" evidence="3">
    <location>
        <begin position="20"/>
        <end position="30"/>
    </location>
</feature>
<dbReference type="PROSITE" id="PS50102">
    <property type="entry name" value="RRM"/>
    <property type="match status" value="1"/>
</dbReference>
<accession>A0A7S1KNJ8</accession>